<dbReference type="InterPro" id="IPR006311">
    <property type="entry name" value="TAT_signal"/>
</dbReference>
<dbReference type="InterPro" id="IPR039424">
    <property type="entry name" value="SBP_5"/>
</dbReference>
<dbReference type="GO" id="GO:0015833">
    <property type="term" value="P:peptide transport"/>
    <property type="evidence" value="ECO:0007669"/>
    <property type="project" value="TreeGrafter"/>
</dbReference>
<dbReference type="PROSITE" id="PS01040">
    <property type="entry name" value="SBP_BACTERIAL_5"/>
    <property type="match status" value="1"/>
</dbReference>
<dbReference type="Gene3D" id="3.10.105.10">
    <property type="entry name" value="Dipeptide-binding Protein, Domain 3"/>
    <property type="match status" value="1"/>
</dbReference>
<reference evidence="7" key="1">
    <citation type="submission" date="2017-04" db="EMBL/GenBank/DDBJ databases">
        <title>Function of individual gut microbiota members based on whole genome sequencing of pure cultures obtained from chicken caecum.</title>
        <authorList>
            <person name="Medvecky M."/>
            <person name="Cejkova D."/>
            <person name="Polansky O."/>
            <person name="Karasova D."/>
            <person name="Kubasova T."/>
            <person name="Cizek A."/>
            <person name="Rychlik I."/>
        </authorList>
    </citation>
    <scope>NUCLEOTIDE SEQUENCE [LARGE SCALE GENOMIC DNA]</scope>
    <source>
        <strain evidence="7">An5</strain>
    </source>
</reference>
<dbReference type="PANTHER" id="PTHR30290">
    <property type="entry name" value="PERIPLASMIC BINDING COMPONENT OF ABC TRANSPORTER"/>
    <property type="match status" value="1"/>
</dbReference>
<evidence type="ECO:0000256" key="3">
    <source>
        <dbReference type="ARBA" id="ARBA00022448"/>
    </source>
</evidence>
<dbReference type="Proteomes" id="UP000195781">
    <property type="component" value="Unassembled WGS sequence"/>
</dbReference>
<gene>
    <name evidence="6" type="ORF">B5G02_00240</name>
</gene>
<dbReference type="GO" id="GO:1904680">
    <property type="term" value="F:peptide transmembrane transporter activity"/>
    <property type="evidence" value="ECO:0007669"/>
    <property type="project" value="TreeGrafter"/>
</dbReference>
<comment type="similarity">
    <text evidence="2">Belongs to the bacterial solute-binding protein 5 family.</text>
</comment>
<dbReference type="InterPro" id="IPR030678">
    <property type="entry name" value="Peptide/Ni-bd"/>
</dbReference>
<feature type="domain" description="Solute-binding protein family 5" evidence="5">
    <location>
        <begin position="92"/>
        <end position="454"/>
    </location>
</feature>
<evidence type="ECO:0000256" key="4">
    <source>
        <dbReference type="ARBA" id="ARBA00022729"/>
    </source>
</evidence>
<dbReference type="PIRSF" id="PIRSF002741">
    <property type="entry name" value="MppA"/>
    <property type="match status" value="1"/>
</dbReference>
<dbReference type="SUPFAM" id="SSF53850">
    <property type="entry name" value="Periplasmic binding protein-like II"/>
    <property type="match status" value="1"/>
</dbReference>
<accession>A0A1Y3Y677</accession>
<organism evidence="6 7">
    <name type="scientific">[Collinsella] massiliensis</name>
    <dbReference type="NCBI Taxonomy" id="1232426"/>
    <lineage>
        <taxon>Bacteria</taxon>
        <taxon>Bacillati</taxon>
        <taxon>Actinomycetota</taxon>
        <taxon>Coriobacteriia</taxon>
        <taxon>Coriobacteriales</taxon>
        <taxon>Coriobacteriaceae</taxon>
        <taxon>Enorma</taxon>
    </lineage>
</organism>
<dbReference type="InterPro" id="IPR000914">
    <property type="entry name" value="SBP_5_dom"/>
</dbReference>
<dbReference type="RefSeq" id="WP_094334707.1">
    <property type="nucleotide sequence ID" value="NZ_NFIE01000001.1"/>
</dbReference>
<keyword evidence="4" id="KW-0732">Signal</keyword>
<dbReference type="OrthoDB" id="9046151at2"/>
<comment type="subcellular location">
    <subcellularLocation>
        <location evidence="1">Cell membrane</location>
        <topology evidence="1">Lipid-anchor</topology>
    </subcellularLocation>
</comment>
<evidence type="ECO:0000259" key="5">
    <source>
        <dbReference type="Pfam" id="PF00496"/>
    </source>
</evidence>
<protein>
    <submittedName>
        <fullName evidence="6">ABC transporter substrate-binding protein</fullName>
    </submittedName>
</protein>
<dbReference type="PANTHER" id="PTHR30290:SF9">
    <property type="entry name" value="OLIGOPEPTIDE-BINDING PROTEIN APPA"/>
    <property type="match status" value="1"/>
</dbReference>
<dbReference type="Gene3D" id="3.90.76.10">
    <property type="entry name" value="Dipeptide-binding Protein, Domain 1"/>
    <property type="match status" value="1"/>
</dbReference>
<dbReference type="Gene3D" id="3.40.190.10">
    <property type="entry name" value="Periplasmic binding protein-like II"/>
    <property type="match status" value="1"/>
</dbReference>
<dbReference type="GO" id="GO:0042597">
    <property type="term" value="C:periplasmic space"/>
    <property type="evidence" value="ECO:0007669"/>
    <property type="project" value="UniProtKB-ARBA"/>
</dbReference>
<keyword evidence="3" id="KW-0813">Transport</keyword>
<dbReference type="Pfam" id="PF00496">
    <property type="entry name" value="SBP_bac_5"/>
    <property type="match status" value="1"/>
</dbReference>
<comment type="caution">
    <text evidence="6">The sequence shown here is derived from an EMBL/GenBank/DDBJ whole genome shotgun (WGS) entry which is preliminary data.</text>
</comment>
<dbReference type="EMBL" id="NFIE01000001">
    <property type="protein sequence ID" value="OUN89820.1"/>
    <property type="molecule type" value="Genomic_DNA"/>
</dbReference>
<evidence type="ECO:0000256" key="1">
    <source>
        <dbReference type="ARBA" id="ARBA00004193"/>
    </source>
</evidence>
<sequence>MSMADISRRRFIEAMGAVSTIGLVGLTGCGAQRASDTGSSAGEGGIADTITFAQGADPRGLDPAYVDDGESAKVMSNIYDTVLRFDVESTEVLPCLGEMPEISDDGLTYTFKIREGVKFHDGTDCDADAIVTSITRQLEPNRTEDMPYASFVFGSEEANTGIASIEAPDATTLVITLRSPSTPFIKNMAMTLAAPIVAPSAIEAGDSNENPVGSGPYKFVSWSKGENIVLEANEDYWDEERKPQTKNVIFRFITENSSRVTALNNGEVDIIDGIDASVVPTITDAGNKLFSEDGMNINYLAFRNDTGAFSTVEARRAFCQAVNVEEMVQSLYGEYAGVATSVMPLWMAPYDEDIKQTAYDPEAAKAAFADLGITSCTMLTYTNPRPYNSIGGQPLAEAIQGYLADAGVDMDIVSYDWTTYQTKVDTDAFDCCLYGWVGDNGDPDNFMNLLADENVSMNVGRYRSDAYNQLIQQGLSTPDGDERDAIYKQCEQMVADEMPWMLISHAKNLAAYAPSINNFYYHPTGVVHMELVTKTA</sequence>
<proteinExistence type="inferred from homology"/>
<name>A0A1Y3Y677_9ACTN</name>
<dbReference type="InterPro" id="IPR023765">
    <property type="entry name" value="SBP_5_CS"/>
</dbReference>
<dbReference type="AlphaFoldDB" id="A0A1Y3Y677"/>
<evidence type="ECO:0000256" key="2">
    <source>
        <dbReference type="ARBA" id="ARBA00005695"/>
    </source>
</evidence>
<keyword evidence="7" id="KW-1185">Reference proteome</keyword>
<dbReference type="PROSITE" id="PS51318">
    <property type="entry name" value="TAT"/>
    <property type="match status" value="1"/>
</dbReference>
<evidence type="ECO:0000313" key="6">
    <source>
        <dbReference type="EMBL" id="OUN89820.1"/>
    </source>
</evidence>
<dbReference type="CDD" id="cd08493">
    <property type="entry name" value="PBP2_DppA_like"/>
    <property type="match status" value="1"/>
</dbReference>
<evidence type="ECO:0000313" key="7">
    <source>
        <dbReference type="Proteomes" id="UP000195781"/>
    </source>
</evidence>
<dbReference type="GO" id="GO:0043190">
    <property type="term" value="C:ATP-binding cassette (ABC) transporter complex"/>
    <property type="evidence" value="ECO:0007669"/>
    <property type="project" value="InterPro"/>
</dbReference>